<evidence type="ECO:0000313" key="5">
    <source>
        <dbReference type="EMBL" id="GAQ87606.1"/>
    </source>
</evidence>
<dbReference type="SMART" id="SM00672">
    <property type="entry name" value="CAP10"/>
    <property type="match status" value="1"/>
</dbReference>
<feature type="region of interest" description="Disordered" evidence="3">
    <location>
        <begin position="317"/>
        <end position="374"/>
    </location>
</feature>
<dbReference type="EMBL" id="DF237313">
    <property type="protein sequence ID" value="GAQ87606.1"/>
    <property type="molecule type" value="Genomic_DNA"/>
</dbReference>
<comment type="similarity">
    <text evidence="1">Belongs to the glycosyltransferase 90 family.</text>
</comment>
<keyword evidence="2" id="KW-0808">Transferase</keyword>
<feature type="region of interest" description="Disordered" evidence="3">
    <location>
        <begin position="397"/>
        <end position="438"/>
    </location>
</feature>
<evidence type="ECO:0000259" key="4">
    <source>
        <dbReference type="SMART" id="SM00672"/>
    </source>
</evidence>
<keyword evidence="6" id="KW-1185">Reference proteome</keyword>
<dbReference type="AlphaFoldDB" id="A0A1Y1IFR5"/>
<dbReference type="InterPro" id="IPR006598">
    <property type="entry name" value="CAP10"/>
</dbReference>
<dbReference type="PANTHER" id="PTHR12203">
    <property type="entry name" value="KDEL LYS-ASP-GLU-LEU CONTAINING - RELATED"/>
    <property type="match status" value="1"/>
</dbReference>
<dbReference type="InterPro" id="IPR051091">
    <property type="entry name" value="O-Glucosyltr/Glycosyltrsf_90"/>
</dbReference>
<evidence type="ECO:0000313" key="6">
    <source>
        <dbReference type="Proteomes" id="UP000054558"/>
    </source>
</evidence>
<gene>
    <name evidence="5" type="ORF">KFL_003640080</name>
</gene>
<organism evidence="5 6">
    <name type="scientific">Klebsormidium nitens</name>
    <name type="common">Green alga</name>
    <name type="synonym">Ulothrix nitens</name>
    <dbReference type="NCBI Taxonomy" id="105231"/>
    <lineage>
        <taxon>Eukaryota</taxon>
        <taxon>Viridiplantae</taxon>
        <taxon>Streptophyta</taxon>
        <taxon>Klebsormidiophyceae</taxon>
        <taxon>Klebsormidiales</taxon>
        <taxon>Klebsormidiaceae</taxon>
        <taxon>Klebsormidium</taxon>
    </lineage>
</organism>
<protein>
    <recommendedName>
        <fullName evidence="4">Glycosyl transferase CAP10 domain-containing protein</fullName>
    </recommendedName>
</protein>
<feature type="compositionally biased region" description="Polar residues" evidence="3">
    <location>
        <begin position="420"/>
        <end position="438"/>
    </location>
</feature>
<dbReference type="PANTHER" id="PTHR12203:SF35">
    <property type="entry name" value="PROTEIN O-GLUCOSYLTRANSFERASE 1"/>
    <property type="match status" value="1"/>
</dbReference>
<feature type="compositionally biased region" description="Basic and acidic residues" evidence="3">
    <location>
        <begin position="345"/>
        <end position="354"/>
    </location>
</feature>
<dbReference type="Pfam" id="PF05686">
    <property type="entry name" value="Glyco_transf_90"/>
    <property type="match status" value="1"/>
</dbReference>
<dbReference type="GO" id="GO:0016740">
    <property type="term" value="F:transferase activity"/>
    <property type="evidence" value="ECO:0007669"/>
    <property type="project" value="UniProtKB-KW"/>
</dbReference>
<name>A0A1Y1IFR5_KLENI</name>
<proteinExistence type="inferred from homology"/>
<feature type="compositionally biased region" description="Polar residues" evidence="3">
    <location>
        <begin position="397"/>
        <end position="413"/>
    </location>
</feature>
<evidence type="ECO:0000256" key="3">
    <source>
        <dbReference type="SAM" id="MobiDB-lite"/>
    </source>
</evidence>
<dbReference type="Proteomes" id="UP000054558">
    <property type="component" value="Unassembled WGS sequence"/>
</dbReference>
<evidence type="ECO:0000256" key="1">
    <source>
        <dbReference type="ARBA" id="ARBA00010118"/>
    </source>
</evidence>
<reference evidence="5 6" key="1">
    <citation type="journal article" date="2014" name="Nat. Commun.">
        <title>Klebsormidium flaccidum genome reveals primary factors for plant terrestrial adaptation.</title>
        <authorList>
            <person name="Hori K."/>
            <person name="Maruyama F."/>
            <person name="Fujisawa T."/>
            <person name="Togashi T."/>
            <person name="Yamamoto N."/>
            <person name="Seo M."/>
            <person name="Sato S."/>
            <person name="Yamada T."/>
            <person name="Mori H."/>
            <person name="Tajima N."/>
            <person name="Moriyama T."/>
            <person name="Ikeuchi M."/>
            <person name="Watanabe M."/>
            <person name="Wada H."/>
            <person name="Kobayashi K."/>
            <person name="Saito M."/>
            <person name="Masuda T."/>
            <person name="Sasaki-Sekimoto Y."/>
            <person name="Mashiguchi K."/>
            <person name="Awai K."/>
            <person name="Shimojima M."/>
            <person name="Masuda S."/>
            <person name="Iwai M."/>
            <person name="Nobusawa T."/>
            <person name="Narise T."/>
            <person name="Kondo S."/>
            <person name="Saito H."/>
            <person name="Sato R."/>
            <person name="Murakawa M."/>
            <person name="Ihara Y."/>
            <person name="Oshima-Yamada Y."/>
            <person name="Ohtaka K."/>
            <person name="Satoh M."/>
            <person name="Sonobe K."/>
            <person name="Ishii M."/>
            <person name="Ohtani R."/>
            <person name="Kanamori-Sato M."/>
            <person name="Honoki R."/>
            <person name="Miyazaki D."/>
            <person name="Mochizuki H."/>
            <person name="Umetsu J."/>
            <person name="Higashi K."/>
            <person name="Shibata D."/>
            <person name="Kamiya Y."/>
            <person name="Sato N."/>
            <person name="Nakamura Y."/>
            <person name="Tabata S."/>
            <person name="Ida S."/>
            <person name="Kurokawa K."/>
            <person name="Ohta H."/>
        </authorList>
    </citation>
    <scope>NUCLEOTIDE SEQUENCE [LARGE SCALE GENOMIC DNA]</scope>
    <source>
        <strain evidence="5 6">NIES-2285</strain>
    </source>
</reference>
<evidence type="ECO:0000256" key="2">
    <source>
        <dbReference type="ARBA" id="ARBA00022679"/>
    </source>
</evidence>
<accession>A0A1Y1IFR5</accession>
<sequence length="577" mass="63570">MRDIEDGGDVEFLLCQEDCIVTQRQHHPARVSDAADVSLPILNVVSCDGSADIPFPYFEHVDGPPRRWAAAFEDARAARAAHSPALRIRKAVFRGGGGRGCFLDADDRGWGGDKVAVSEDTWQRCGRERLVFLVRAGSRPELYDVMLSDTDQVGGFREWAAGMVTRGRPRLSRAEQEAYRAVIHVEGNCGWANRLKHELHMGTVLLKQRTPCWEYYELGLRPWEHFVPVDYNLSNLTAAIEWVLANGEEADAMVNRMHAYADEVLGPDLNGMKAYTTGVLRGLQGLVRYKVEKRPGMAKFRAQDRLLALLAYDNGSEKQDKGRFGGTETVEKDSDDEVRASGNEFKVEERDRSRGRSSSGERTGAVKRLESLGLTTHDSGNARVAAYKILLRPSSEGAQPQNLADTEAASNEAQRVVNGEPSSSADSAEQVTSGASSLSDPGLLDGFEAGLVLGAKEALSTDLMDLNRLNQCNMLVDMDNYDLLLVGGWSNFVRARTECDLAQRVYPCAVEDVSKSLVEGTLTNDCFDGYVVSVRGARKFVDHFEKEEATGDTWQTVDAWQAVAQRVPVVAIQAAWC</sequence>
<dbReference type="OrthoDB" id="541052at2759"/>
<feature type="domain" description="Glycosyl transferase CAP10" evidence="4">
    <location>
        <begin position="9"/>
        <end position="290"/>
    </location>
</feature>